<sequence length="93" mass="10563">MDEEYNKKGYEKGMVKSRVSSKGQITLPKAIREALGLHPGEEVVFELREGGAFLRPRRRVPLEALLGRLKGKRGFPGEEAERRAREEAWREGA</sequence>
<dbReference type="AlphaFoldDB" id="A0A3P4ASY7"/>
<dbReference type="InterPro" id="IPR037914">
    <property type="entry name" value="SpoVT-AbrB_sf"/>
</dbReference>
<reference evidence="4 5" key="1">
    <citation type="submission" date="2018-10" db="EMBL/GenBank/DDBJ databases">
        <authorList>
            <person name="Peiro R."/>
            <person name="Begona"/>
            <person name="Cbmso G."/>
            <person name="Lopez M."/>
            <person name="Gonzalez S."/>
            <person name="Sacristan E."/>
            <person name="Castillo E."/>
        </authorList>
    </citation>
    <scope>NUCLEOTIDE SEQUENCE [LARGE SCALE GENOMIC DNA]</scope>
    <source>
        <strain evidence="4">TTHNAR1</strain>
    </source>
</reference>
<feature type="domain" description="SpoVT-AbrB" evidence="3">
    <location>
        <begin position="14"/>
        <end position="59"/>
    </location>
</feature>
<proteinExistence type="predicted"/>
<dbReference type="EMBL" id="LR027517">
    <property type="protein sequence ID" value="VCU53686.1"/>
    <property type="molecule type" value="Genomic_DNA"/>
</dbReference>
<accession>A0A3P4ASY7</accession>
<dbReference type="SUPFAM" id="SSF89447">
    <property type="entry name" value="AbrB/MazE/MraZ-like"/>
    <property type="match status" value="1"/>
</dbReference>
<evidence type="ECO:0000313" key="4">
    <source>
        <dbReference type="EMBL" id="VCU53686.1"/>
    </source>
</evidence>
<dbReference type="Proteomes" id="UP000279841">
    <property type="component" value="Chromosome"/>
</dbReference>
<dbReference type="Gene3D" id="2.10.260.10">
    <property type="match status" value="1"/>
</dbReference>
<evidence type="ECO:0000259" key="3">
    <source>
        <dbReference type="PROSITE" id="PS51740"/>
    </source>
</evidence>
<evidence type="ECO:0000313" key="5">
    <source>
        <dbReference type="Proteomes" id="UP000279841"/>
    </source>
</evidence>
<dbReference type="SMART" id="SM00966">
    <property type="entry name" value="SpoVT_AbrB"/>
    <property type="match status" value="1"/>
</dbReference>
<dbReference type="Pfam" id="PF04014">
    <property type="entry name" value="MazE_antitoxin"/>
    <property type="match status" value="1"/>
</dbReference>
<dbReference type="GO" id="GO:0003677">
    <property type="term" value="F:DNA binding"/>
    <property type="evidence" value="ECO:0007669"/>
    <property type="project" value="UniProtKB-UniRule"/>
</dbReference>
<name>A0A3P4ASY7_THETH</name>
<evidence type="ECO:0000256" key="1">
    <source>
        <dbReference type="PROSITE-ProRule" id="PRU01076"/>
    </source>
</evidence>
<protein>
    <recommendedName>
        <fullName evidence="3">SpoVT-AbrB domain-containing protein</fullName>
    </recommendedName>
</protein>
<dbReference type="PROSITE" id="PS51740">
    <property type="entry name" value="SPOVT_ABRB"/>
    <property type="match status" value="1"/>
</dbReference>
<dbReference type="InterPro" id="IPR007159">
    <property type="entry name" value="SpoVT-AbrB_dom"/>
</dbReference>
<dbReference type="NCBIfam" id="TIGR01439">
    <property type="entry name" value="lp_hng_hel_AbrB"/>
    <property type="match status" value="1"/>
</dbReference>
<keyword evidence="1" id="KW-0238">DNA-binding</keyword>
<gene>
    <name evidence="4" type="ORF">TTHN1_01468</name>
</gene>
<feature type="compositionally biased region" description="Basic and acidic residues" evidence="2">
    <location>
        <begin position="75"/>
        <end position="93"/>
    </location>
</feature>
<organism evidence="4 5">
    <name type="scientific">Thermus thermophilus</name>
    <dbReference type="NCBI Taxonomy" id="274"/>
    <lineage>
        <taxon>Bacteria</taxon>
        <taxon>Thermotogati</taxon>
        <taxon>Deinococcota</taxon>
        <taxon>Deinococci</taxon>
        <taxon>Thermales</taxon>
        <taxon>Thermaceae</taxon>
        <taxon>Thermus</taxon>
    </lineage>
</organism>
<evidence type="ECO:0000256" key="2">
    <source>
        <dbReference type="SAM" id="MobiDB-lite"/>
    </source>
</evidence>
<feature type="region of interest" description="Disordered" evidence="2">
    <location>
        <begin position="73"/>
        <end position="93"/>
    </location>
</feature>